<dbReference type="AlphaFoldDB" id="A0A8H5D6X4"/>
<dbReference type="InterPro" id="IPR050342">
    <property type="entry name" value="HMGB"/>
</dbReference>
<evidence type="ECO:0000259" key="4">
    <source>
        <dbReference type="PROSITE" id="PS50118"/>
    </source>
</evidence>
<evidence type="ECO:0000256" key="2">
    <source>
        <dbReference type="PROSITE-ProRule" id="PRU00267"/>
    </source>
</evidence>
<keyword evidence="2" id="KW-0539">Nucleus</keyword>
<dbReference type="Pfam" id="PF00505">
    <property type="entry name" value="HMG_box"/>
    <property type="match status" value="1"/>
</dbReference>
<comment type="caution">
    <text evidence="5">The sequence shown here is derived from an EMBL/GenBank/DDBJ whole genome shotgun (WGS) entry which is preliminary data.</text>
</comment>
<gene>
    <name evidence="5" type="ORF">D9756_007222</name>
</gene>
<feature type="domain" description="HMG box" evidence="4">
    <location>
        <begin position="80"/>
        <end position="142"/>
    </location>
</feature>
<dbReference type="PANTHER" id="PTHR48112">
    <property type="entry name" value="HIGH MOBILITY GROUP PROTEIN DSP1"/>
    <property type="match status" value="1"/>
</dbReference>
<dbReference type="GO" id="GO:0005634">
    <property type="term" value="C:nucleus"/>
    <property type="evidence" value="ECO:0007669"/>
    <property type="project" value="UniProtKB-UniRule"/>
</dbReference>
<dbReference type="GO" id="GO:0003677">
    <property type="term" value="F:DNA binding"/>
    <property type="evidence" value="ECO:0007669"/>
    <property type="project" value="UniProtKB-UniRule"/>
</dbReference>
<keyword evidence="1 2" id="KW-0238">DNA-binding</keyword>
<evidence type="ECO:0000313" key="5">
    <source>
        <dbReference type="EMBL" id="KAF5354333.1"/>
    </source>
</evidence>
<dbReference type="InterPro" id="IPR009071">
    <property type="entry name" value="HMG_box_dom"/>
</dbReference>
<keyword evidence="6" id="KW-1185">Reference proteome</keyword>
<evidence type="ECO:0000313" key="6">
    <source>
        <dbReference type="Proteomes" id="UP000559027"/>
    </source>
</evidence>
<dbReference type="EMBL" id="JAACJO010000009">
    <property type="protein sequence ID" value="KAF5354333.1"/>
    <property type="molecule type" value="Genomic_DNA"/>
</dbReference>
<dbReference type="PANTHER" id="PTHR48112:SF22">
    <property type="entry name" value="MITOCHONDRIAL TRANSCRIPTION FACTOR A, ISOFORM B"/>
    <property type="match status" value="1"/>
</dbReference>
<feature type="DNA-binding region" description="HMG box" evidence="2">
    <location>
        <begin position="80"/>
        <end position="142"/>
    </location>
</feature>
<feature type="domain" description="HMG box" evidence="4">
    <location>
        <begin position="174"/>
        <end position="238"/>
    </location>
</feature>
<protein>
    <recommendedName>
        <fullName evidence="4">HMG box domain-containing protein</fullName>
    </recommendedName>
</protein>
<dbReference type="OrthoDB" id="1919336at2759"/>
<reference evidence="5 6" key="1">
    <citation type="journal article" date="2020" name="ISME J.">
        <title>Uncovering the hidden diversity of litter-decomposition mechanisms in mushroom-forming fungi.</title>
        <authorList>
            <person name="Floudas D."/>
            <person name="Bentzer J."/>
            <person name="Ahren D."/>
            <person name="Johansson T."/>
            <person name="Persson P."/>
            <person name="Tunlid A."/>
        </authorList>
    </citation>
    <scope>NUCLEOTIDE SEQUENCE [LARGE SCALE GENOMIC DNA]</scope>
    <source>
        <strain evidence="5 6">CBS 146.42</strain>
    </source>
</reference>
<dbReference type="SUPFAM" id="SSF47095">
    <property type="entry name" value="HMG-box"/>
    <property type="match status" value="2"/>
</dbReference>
<feature type="region of interest" description="Disordered" evidence="3">
    <location>
        <begin position="37"/>
        <end position="81"/>
    </location>
</feature>
<sequence length="244" mass="27600">MILKHILASSQRVLGPVASSHLPFTRVYSSTSVFGAPSAATTRSSESKAANKTQAEPKEKASPKEPAGKHHKLKKADQPPKRSISGFCLFVADKGQRGTQVHERAKALAEEWRALSQEEVEFYRAKAKEERDKRLEAYAKWRNLVNLESLRAINVKRKAVGKPKIRRRRVLGVPKVPPNAYARFLLEYRAEHPEMSYRDVIVRMAPVWRSLPEDRKKPYRDASAADMKVWIEKYAAAKAQNGSV</sequence>
<evidence type="ECO:0000256" key="1">
    <source>
        <dbReference type="ARBA" id="ARBA00023125"/>
    </source>
</evidence>
<organism evidence="5 6">
    <name type="scientific">Leucocoprinus leucothites</name>
    <dbReference type="NCBI Taxonomy" id="201217"/>
    <lineage>
        <taxon>Eukaryota</taxon>
        <taxon>Fungi</taxon>
        <taxon>Dikarya</taxon>
        <taxon>Basidiomycota</taxon>
        <taxon>Agaricomycotina</taxon>
        <taxon>Agaricomycetes</taxon>
        <taxon>Agaricomycetidae</taxon>
        <taxon>Agaricales</taxon>
        <taxon>Agaricineae</taxon>
        <taxon>Agaricaceae</taxon>
        <taxon>Leucocoprinus</taxon>
    </lineage>
</organism>
<dbReference type="InterPro" id="IPR036910">
    <property type="entry name" value="HMG_box_dom_sf"/>
</dbReference>
<name>A0A8H5D6X4_9AGAR</name>
<dbReference type="Proteomes" id="UP000559027">
    <property type="component" value="Unassembled WGS sequence"/>
</dbReference>
<feature type="DNA-binding region" description="HMG box" evidence="2">
    <location>
        <begin position="174"/>
        <end position="238"/>
    </location>
</feature>
<dbReference type="PROSITE" id="PS50118">
    <property type="entry name" value="HMG_BOX_2"/>
    <property type="match status" value="2"/>
</dbReference>
<dbReference type="SMART" id="SM00398">
    <property type="entry name" value="HMG"/>
    <property type="match status" value="2"/>
</dbReference>
<proteinExistence type="predicted"/>
<evidence type="ECO:0000256" key="3">
    <source>
        <dbReference type="SAM" id="MobiDB-lite"/>
    </source>
</evidence>
<accession>A0A8H5D6X4</accession>
<feature type="compositionally biased region" description="Basic and acidic residues" evidence="3">
    <location>
        <begin position="55"/>
        <end position="68"/>
    </location>
</feature>
<feature type="compositionally biased region" description="Polar residues" evidence="3">
    <location>
        <begin position="37"/>
        <end position="54"/>
    </location>
</feature>
<dbReference type="Gene3D" id="1.10.30.10">
    <property type="entry name" value="High mobility group box domain"/>
    <property type="match status" value="2"/>
</dbReference>